<feature type="compositionally biased region" description="Low complexity" evidence="1">
    <location>
        <begin position="1"/>
        <end position="11"/>
    </location>
</feature>
<gene>
    <name evidence="2" type="ORF">SAMN05444414_11455</name>
</gene>
<name>A0A1M7AN88_9RHOB</name>
<dbReference type="AlphaFoldDB" id="A0A1M7AN88"/>
<proteinExistence type="predicted"/>
<organism evidence="2 3">
    <name type="scientific">Roseovarius marisflavi</name>
    <dbReference type="NCBI Taxonomy" id="1054996"/>
    <lineage>
        <taxon>Bacteria</taxon>
        <taxon>Pseudomonadati</taxon>
        <taxon>Pseudomonadota</taxon>
        <taxon>Alphaproteobacteria</taxon>
        <taxon>Rhodobacterales</taxon>
        <taxon>Roseobacteraceae</taxon>
        <taxon>Roseovarius</taxon>
    </lineage>
</organism>
<accession>A0A1M7AN88</accession>
<evidence type="ECO:0000313" key="2">
    <source>
        <dbReference type="EMBL" id="SHL44262.1"/>
    </source>
</evidence>
<dbReference type="Proteomes" id="UP000184191">
    <property type="component" value="Unassembled WGS sequence"/>
</dbReference>
<dbReference type="EMBL" id="FRBN01000014">
    <property type="protein sequence ID" value="SHL44262.1"/>
    <property type="molecule type" value="Genomic_DNA"/>
</dbReference>
<keyword evidence="3" id="KW-1185">Reference proteome</keyword>
<feature type="compositionally biased region" description="Basic residues" evidence="1">
    <location>
        <begin position="12"/>
        <end position="21"/>
    </location>
</feature>
<evidence type="ECO:0000256" key="1">
    <source>
        <dbReference type="SAM" id="MobiDB-lite"/>
    </source>
</evidence>
<reference evidence="3" key="1">
    <citation type="submission" date="2016-11" db="EMBL/GenBank/DDBJ databases">
        <authorList>
            <person name="Varghese N."/>
            <person name="Submissions S."/>
        </authorList>
    </citation>
    <scope>NUCLEOTIDE SEQUENCE [LARGE SCALE GENOMIC DNA]</scope>
    <source>
        <strain evidence="3">DSM 29327</strain>
    </source>
</reference>
<evidence type="ECO:0000313" key="3">
    <source>
        <dbReference type="Proteomes" id="UP000184191"/>
    </source>
</evidence>
<sequence length="55" mass="6162">MEKNKALGAAKKGNRTPRHKEHNQPGGPKNPFGNRPTKEELIAKLKEQAEKNKSE</sequence>
<dbReference type="RefSeq" id="WP_170865075.1">
    <property type="nucleotide sequence ID" value="NZ_FRBN01000014.1"/>
</dbReference>
<protein>
    <submittedName>
        <fullName evidence="2">Uncharacterized protein</fullName>
    </submittedName>
</protein>
<feature type="region of interest" description="Disordered" evidence="1">
    <location>
        <begin position="1"/>
        <end position="39"/>
    </location>
</feature>